<evidence type="ECO:0000256" key="13">
    <source>
        <dbReference type="ARBA" id="ARBA00022842"/>
    </source>
</evidence>
<keyword evidence="12 18" id="KW-0067">ATP-binding</keyword>
<comment type="catalytic activity">
    <reaction evidence="17">
        <text>7,8-dihydropteroate + L-glutamate + ATP = 7,8-dihydrofolate + ADP + phosphate + H(+)</text>
        <dbReference type="Rhea" id="RHEA:23584"/>
        <dbReference type="ChEBI" id="CHEBI:15378"/>
        <dbReference type="ChEBI" id="CHEBI:17839"/>
        <dbReference type="ChEBI" id="CHEBI:29985"/>
        <dbReference type="ChEBI" id="CHEBI:30616"/>
        <dbReference type="ChEBI" id="CHEBI:43474"/>
        <dbReference type="ChEBI" id="CHEBI:57451"/>
        <dbReference type="ChEBI" id="CHEBI:456216"/>
        <dbReference type="EC" id="6.3.2.12"/>
    </reaction>
</comment>
<evidence type="ECO:0000256" key="9">
    <source>
        <dbReference type="ARBA" id="ARBA00022598"/>
    </source>
</evidence>
<evidence type="ECO:0000256" key="5">
    <source>
        <dbReference type="ARBA" id="ARBA00011245"/>
    </source>
</evidence>
<comment type="similarity">
    <text evidence="4 18">Belongs to the folylpolyglutamate synthase family.</text>
</comment>
<dbReference type="InterPro" id="IPR036615">
    <property type="entry name" value="Mur_ligase_C_dom_sf"/>
</dbReference>
<dbReference type="EMBL" id="CP002175">
    <property type="protein sequence ID" value="ADO77384.1"/>
    <property type="molecule type" value="Genomic_DNA"/>
</dbReference>
<evidence type="ECO:0000256" key="2">
    <source>
        <dbReference type="ARBA" id="ARBA00004799"/>
    </source>
</evidence>
<evidence type="ECO:0000256" key="7">
    <source>
        <dbReference type="ARBA" id="ARBA00013025"/>
    </source>
</evidence>
<keyword evidence="11 18" id="KW-0547">Nucleotide-binding</keyword>
<dbReference type="Gene3D" id="3.90.190.20">
    <property type="entry name" value="Mur ligase, C-terminal domain"/>
    <property type="match status" value="1"/>
</dbReference>
<evidence type="ECO:0000256" key="16">
    <source>
        <dbReference type="ARBA" id="ARBA00047493"/>
    </source>
</evidence>
<dbReference type="InterPro" id="IPR013221">
    <property type="entry name" value="Mur_ligase_cen"/>
</dbReference>
<dbReference type="InterPro" id="IPR004101">
    <property type="entry name" value="Mur_ligase_C"/>
</dbReference>
<dbReference type="GO" id="GO:0008841">
    <property type="term" value="F:dihydrofolate synthase activity"/>
    <property type="evidence" value="ECO:0007669"/>
    <property type="project" value="UniProtKB-EC"/>
</dbReference>
<dbReference type="AlphaFoldDB" id="E3DMH6"/>
<evidence type="ECO:0000256" key="15">
    <source>
        <dbReference type="ARBA" id="ARBA00030592"/>
    </source>
</evidence>
<dbReference type="GO" id="GO:0046872">
    <property type="term" value="F:metal ion binding"/>
    <property type="evidence" value="ECO:0007669"/>
    <property type="project" value="UniProtKB-KW"/>
</dbReference>
<dbReference type="InterPro" id="IPR001645">
    <property type="entry name" value="Folylpolyglutamate_synth"/>
</dbReference>
<dbReference type="OrthoDB" id="9809356at2"/>
<comment type="cofactor">
    <cofactor evidence="1">
        <name>Mg(2+)</name>
        <dbReference type="ChEBI" id="CHEBI:18420"/>
    </cofactor>
</comment>
<evidence type="ECO:0000259" key="20">
    <source>
        <dbReference type="Pfam" id="PF08245"/>
    </source>
</evidence>
<name>E3DMH6_HALPG</name>
<dbReference type="NCBIfam" id="TIGR01499">
    <property type="entry name" value="folC"/>
    <property type="match status" value="1"/>
</dbReference>
<evidence type="ECO:0000256" key="14">
    <source>
        <dbReference type="ARBA" id="ARBA00022909"/>
    </source>
</evidence>
<dbReference type="GO" id="GO:0005737">
    <property type="term" value="C:cytoplasm"/>
    <property type="evidence" value="ECO:0007669"/>
    <property type="project" value="TreeGrafter"/>
</dbReference>
<evidence type="ECO:0000256" key="4">
    <source>
        <dbReference type="ARBA" id="ARBA00008276"/>
    </source>
</evidence>
<keyword evidence="13" id="KW-0460">Magnesium</keyword>
<dbReference type="SUPFAM" id="SSF53623">
    <property type="entry name" value="MurD-like peptide ligases, catalytic domain"/>
    <property type="match status" value="1"/>
</dbReference>
<dbReference type="KEGG" id="hpk:Hprae_1247"/>
<dbReference type="PANTHER" id="PTHR11136">
    <property type="entry name" value="FOLYLPOLYGLUTAMATE SYNTHASE-RELATED"/>
    <property type="match status" value="1"/>
</dbReference>
<dbReference type="EC" id="6.3.2.12" evidence="6"/>
<protein>
    <recommendedName>
        <fullName evidence="8">Dihydrofolate synthase/folylpolyglutamate synthase</fullName>
        <ecNumber evidence="6">6.3.2.12</ecNumber>
        <ecNumber evidence="7">6.3.2.17</ecNumber>
    </recommendedName>
    <alternativeName>
        <fullName evidence="15">Tetrahydrofolylpolyglutamate synthase</fullName>
    </alternativeName>
</protein>
<comment type="pathway">
    <text evidence="3">Cofactor biosynthesis; tetrahydrofolylpolyglutamate biosynthesis.</text>
</comment>
<comment type="subunit">
    <text evidence="5">Monomer.</text>
</comment>
<evidence type="ECO:0000256" key="10">
    <source>
        <dbReference type="ARBA" id="ARBA00022723"/>
    </source>
</evidence>
<evidence type="ECO:0000256" key="18">
    <source>
        <dbReference type="PIRNR" id="PIRNR001563"/>
    </source>
</evidence>
<dbReference type="InterPro" id="IPR036565">
    <property type="entry name" value="Mur-like_cat_sf"/>
</dbReference>
<dbReference type="GO" id="GO:0005524">
    <property type="term" value="F:ATP binding"/>
    <property type="evidence" value="ECO:0007669"/>
    <property type="project" value="UniProtKB-KW"/>
</dbReference>
<evidence type="ECO:0000256" key="17">
    <source>
        <dbReference type="ARBA" id="ARBA00049161"/>
    </source>
</evidence>
<dbReference type="PIRSF" id="PIRSF001563">
    <property type="entry name" value="Folylpolyglu_synth"/>
    <property type="match status" value="1"/>
</dbReference>
<dbReference type="GO" id="GO:0004326">
    <property type="term" value="F:tetrahydrofolylpolyglutamate synthase activity"/>
    <property type="evidence" value="ECO:0007669"/>
    <property type="project" value="UniProtKB-EC"/>
</dbReference>
<dbReference type="RefSeq" id="WP_014553411.1">
    <property type="nucleotide sequence ID" value="NC_017455.1"/>
</dbReference>
<accession>E3DMH6</accession>
<evidence type="ECO:0000256" key="11">
    <source>
        <dbReference type="ARBA" id="ARBA00022741"/>
    </source>
</evidence>
<gene>
    <name evidence="21" type="ordered locus">Hprae_1247</name>
</gene>
<dbReference type="PANTHER" id="PTHR11136:SF0">
    <property type="entry name" value="DIHYDROFOLATE SYNTHETASE-RELATED"/>
    <property type="match status" value="1"/>
</dbReference>
<dbReference type="Pfam" id="PF02875">
    <property type="entry name" value="Mur_ligase_C"/>
    <property type="match status" value="1"/>
</dbReference>
<keyword evidence="22" id="KW-1185">Reference proteome</keyword>
<dbReference type="PATRIC" id="fig|572479.3.peg.1261"/>
<dbReference type="STRING" id="572479.Hprae_1247"/>
<evidence type="ECO:0000256" key="1">
    <source>
        <dbReference type="ARBA" id="ARBA00001946"/>
    </source>
</evidence>
<evidence type="ECO:0000256" key="3">
    <source>
        <dbReference type="ARBA" id="ARBA00005150"/>
    </source>
</evidence>
<reference evidence="22" key="1">
    <citation type="submission" date="2010-10" db="EMBL/GenBank/DDBJ databases">
        <title>The complete genome of Halanaerobium praevalens DSM 2228.</title>
        <authorList>
            <consortium name="US DOE Joint Genome Institute (JGI-PGF)"/>
            <person name="Lucas S."/>
            <person name="Copeland A."/>
            <person name="Lapidus A."/>
            <person name="Glavina del Rio T."/>
            <person name="Dalin E."/>
            <person name="Tice H."/>
            <person name="Bruce D."/>
            <person name="Goodwin L."/>
            <person name="Pitluck S."/>
            <person name="Kyrpides N."/>
            <person name="Mavromatis K."/>
            <person name="Ivanova N."/>
            <person name="Ovchinnikova G."/>
            <person name="Chertkov O."/>
            <person name="Detter J.C."/>
            <person name="Han C."/>
            <person name="Larimer F."/>
            <person name="Land M."/>
            <person name="Hauser L."/>
            <person name="Markowitz V."/>
            <person name="Cheng J.-F."/>
            <person name="Hugenholtz P."/>
            <person name="Woyke T."/>
            <person name="Wu D."/>
            <person name="Tindall B."/>
            <person name="Pomrenke H.G."/>
            <person name="Brambilla E."/>
            <person name="Klenk H.-P."/>
            <person name="Eisen J.A."/>
        </authorList>
    </citation>
    <scope>NUCLEOTIDE SEQUENCE [LARGE SCALE GENOMIC DNA]</scope>
    <source>
        <strain evidence="22">ATCC 33744 / DSM 2228 / GSL</strain>
    </source>
</reference>
<dbReference type="Pfam" id="PF08245">
    <property type="entry name" value="Mur_ligase_M"/>
    <property type="match status" value="1"/>
</dbReference>
<sequence length="441" mass="49170">MEVFEYINSFPLFGSGSGYKPGLQRIKKLLNYLGNPQQDLNIIHLAGTNGKGSTAAILERIYREAGYKTGLYSSPHIFHFNERIKINGRACSTYQLTKIVKDIKKAVEEMGKDGFEISFFELVTALAFQYFKEQNPDLVILETGLGGRLDATNIVEDVLLSIITNISLEHSHLLGDTLTEIAAEKAGIIKKQTPIITAAKQKSVIKVLKTKAQSQNSKFIDLDKEFSLIESSGSLTQNLIKLRSKKAEPKEYQLSLLGQHQARNTALALRSISELEAKFPVAENEIKKALKDIVWPGRMQMISQKPIIILDAAHNPAAFKELVNNIDNSKNEFENLFLVFSILADKDLTAILKEFKAKKLKPEFYLAANKSFRSISTKNLAQTIEAHNFNFKTFSNLAKASKTVLKKAGVNDLIIAAGSFNTVFEAGIELRSKKIRGEKNE</sequence>
<reference evidence="21 22" key="2">
    <citation type="journal article" date="2011" name="Stand. Genomic Sci.">
        <title>Complete genome sequence of the extremely halophilic Halanaerobium praevalens type strain (GSL).</title>
        <authorList>
            <person name="Ivanova N."/>
            <person name="Sikorski J."/>
            <person name="Chertkov O."/>
            <person name="Nolan M."/>
            <person name="Lucas S."/>
            <person name="Hammon N."/>
            <person name="Deshpande S."/>
            <person name="Cheng J.F."/>
            <person name="Tapia R."/>
            <person name="Han C."/>
            <person name="Goodwin L."/>
            <person name="Pitluck S."/>
            <person name="Huntemann M."/>
            <person name="Liolios K."/>
            <person name="Pagani I."/>
            <person name="Mavromatis K."/>
            <person name="Ovchinikova G."/>
            <person name="Pati A."/>
            <person name="Chen A."/>
            <person name="Palaniappan K."/>
            <person name="Land M."/>
            <person name="Hauser L."/>
            <person name="Brambilla E.M."/>
            <person name="Kannan K.P."/>
            <person name="Rohde M."/>
            <person name="Tindall B.J."/>
            <person name="Goker M."/>
            <person name="Detter J.C."/>
            <person name="Woyke T."/>
            <person name="Bristow J."/>
            <person name="Eisen J.A."/>
            <person name="Markowitz V."/>
            <person name="Hugenholtz P."/>
            <person name="Kyrpides N.C."/>
            <person name="Klenk H.P."/>
            <person name="Lapidus A."/>
        </authorList>
    </citation>
    <scope>NUCLEOTIDE SEQUENCE [LARGE SCALE GENOMIC DNA]</scope>
    <source>
        <strain evidence="22">ATCC 33744 / DSM 2228 / GSL</strain>
    </source>
</reference>
<dbReference type="Gene3D" id="3.40.1190.10">
    <property type="entry name" value="Mur-like, catalytic domain"/>
    <property type="match status" value="1"/>
</dbReference>
<dbReference type="InterPro" id="IPR018109">
    <property type="entry name" value="Folylpolyglutamate_synth_CS"/>
</dbReference>
<dbReference type="FunFam" id="3.40.1190.10:FF:000004">
    <property type="entry name" value="Dihydrofolate synthase/folylpolyglutamate synthase"/>
    <property type="match status" value="1"/>
</dbReference>
<dbReference type="HOGENOM" id="CLU_015869_1_2_9"/>
<evidence type="ECO:0000256" key="12">
    <source>
        <dbReference type="ARBA" id="ARBA00022840"/>
    </source>
</evidence>
<comment type="pathway">
    <text evidence="2">Cofactor biosynthesis; tetrahydrofolate biosynthesis; 7,8-dihydrofolate from 2-amino-4-hydroxy-6-hydroxymethyl-7,8-dihydropteridine diphosphate and 4-aminobenzoate: step 2/2.</text>
</comment>
<dbReference type="EC" id="6.3.2.17" evidence="7"/>
<keyword evidence="9 18" id="KW-0436">Ligase</keyword>
<evidence type="ECO:0000313" key="21">
    <source>
        <dbReference type="EMBL" id="ADO77384.1"/>
    </source>
</evidence>
<comment type="catalytic activity">
    <reaction evidence="16">
        <text>(6S)-5,6,7,8-tetrahydrofolyl-(gamma-L-Glu)(n) + L-glutamate + ATP = (6S)-5,6,7,8-tetrahydrofolyl-(gamma-L-Glu)(n+1) + ADP + phosphate + H(+)</text>
        <dbReference type="Rhea" id="RHEA:10580"/>
        <dbReference type="Rhea" id="RHEA-COMP:14738"/>
        <dbReference type="Rhea" id="RHEA-COMP:14740"/>
        <dbReference type="ChEBI" id="CHEBI:15378"/>
        <dbReference type="ChEBI" id="CHEBI:29985"/>
        <dbReference type="ChEBI" id="CHEBI:30616"/>
        <dbReference type="ChEBI" id="CHEBI:43474"/>
        <dbReference type="ChEBI" id="CHEBI:141005"/>
        <dbReference type="ChEBI" id="CHEBI:456216"/>
        <dbReference type="EC" id="6.3.2.17"/>
    </reaction>
</comment>
<keyword evidence="10" id="KW-0479">Metal-binding</keyword>
<feature type="domain" description="Mur ligase central" evidence="20">
    <location>
        <begin position="126"/>
        <end position="269"/>
    </location>
</feature>
<proteinExistence type="inferred from homology"/>
<dbReference type="Proteomes" id="UP000006866">
    <property type="component" value="Chromosome"/>
</dbReference>
<dbReference type="eggNOG" id="COG0285">
    <property type="taxonomic scope" value="Bacteria"/>
</dbReference>
<organism evidence="21 22">
    <name type="scientific">Halanaerobium praevalens (strain ATCC 33744 / DSM 2228 / GSL)</name>
    <dbReference type="NCBI Taxonomy" id="572479"/>
    <lineage>
        <taxon>Bacteria</taxon>
        <taxon>Bacillati</taxon>
        <taxon>Bacillota</taxon>
        <taxon>Clostridia</taxon>
        <taxon>Halanaerobiales</taxon>
        <taxon>Halanaerobiaceae</taxon>
        <taxon>Halanaerobium</taxon>
    </lineage>
</organism>
<keyword evidence="14" id="KW-0289">Folate biosynthesis</keyword>
<evidence type="ECO:0000259" key="19">
    <source>
        <dbReference type="Pfam" id="PF02875"/>
    </source>
</evidence>
<evidence type="ECO:0000256" key="6">
    <source>
        <dbReference type="ARBA" id="ARBA00013023"/>
    </source>
</evidence>
<dbReference type="GO" id="GO:0046656">
    <property type="term" value="P:folic acid biosynthetic process"/>
    <property type="evidence" value="ECO:0007669"/>
    <property type="project" value="UniProtKB-KW"/>
</dbReference>
<evidence type="ECO:0000256" key="8">
    <source>
        <dbReference type="ARBA" id="ARBA00019357"/>
    </source>
</evidence>
<feature type="domain" description="Mur ligase C-terminal" evidence="19">
    <location>
        <begin position="297"/>
        <end position="420"/>
    </location>
</feature>
<dbReference type="SUPFAM" id="SSF53244">
    <property type="entry name" value="MurD-like peptide ligases, peptide-binding domain"/>
    <property type="match status" value="1"/>
</dbReference>
<evidence type="ECO:0000313" key="22">
    <source>
        <dbReference type="Proteomes" id="UP000006866"/>
    </source>
</evidence>
<dbReference type="PROSITE" id="PS01012">
    <property type="entry name" value="FOLYLPOLYGLU_SYNT_2"/>
    <property type="match status" value="1"/>
</dbReference>